<reference evidence="3" key="1">
    <citation type="submission" date="2023-06" db="EMBL/GenBank/DDBJ databases">
        <title>Survivors Of The Sea: Transcriptome response of Skeletonema marinoi to long-term dormancy.</title>
        <authorList>
            <person name="Pinder M.I.M."/>
            <person name="Kourtchenko O."/>
            <person name="Robertson E.K."/>
            <person name="Larsson T."/>
            <person name="Maumus F."/>
            <person name="Osuna-Cruz C.M."/>
            <person name="Vancaester E."/>
            <person name="Stenow R."/>
            <person name="Vandepoele K."/>
            <person name="Ploug H."/>
            <person name="Bruchert V."/>
            <person name="Godhe A."/>
            <person name="Topel M."/>
        </authorList>
    </citation>
    <scope>NUCLEOTIDE SEQUENCE</scope>
    <source>
        <strain evidence="3">R05AC</strain>
    </source>
</reference>
<protein>
    <recommendedName>
        <fullName evidence="2">RNA polymerase sigma-70 region 2 domain-containing protein</fullName>
    </recommendedName>
</protein>
<keyword evidence="4" id="KW-1185">Reference proteome</keyword>
<feature type="domain" description="RNA polymerase sigma-70 region 2" evidence="2">
    <location>
        <begin position="1"/>
        <end position="39"/>
    </location>
</feature>
<accession>A0AAD8Y0U4</accession>
<sequence>MGIMEAAERFDSTKGFRFSTYATHWIRQRMLRSIAETSRTIRLPVYVQTMIRNMNKKQKR</sequence>
<name>A0AAD8Y0U4_9STRA</name>
<dbReference type="SUPFAM" id="SSF88946">
    <property type="entry name" value="Sigma2 domain of RNA polymerase sigma factors"/>
    <property type="match status" value="1"/>
</dbReference>
<organism evidence="3 4">
    <name type="scientific">Skeletonema marinoi</name>
    <dbReference type="NCBI Taxonomy" id="267567"/>
    <lineage>
        <taxon>Eukaryota</taxon>
        <taxon>Sar</taxon>
        <taxon>Stramenopiles</taxon>
        <taxon>Ochrophyta</taxon>
        <taxon>Bacillariophyta</taxon>
        <taxon>Coscinodiscophyceae</taxon>
        <taxon>Thalassiosirophycidae</taxon>
        <taxon>Thalassiosirales</taxon>
        <taxon>Skeletonemataceae</taxon>
        <taxon>Skeletonema</taxon>
        <taxon>Skeletonema marinoi-dohrnii complex</taxon>
    </lineage>
</organism>
<dbReference type="InterPro" id="IPR013325">
    <property type="entry name" value="RNA_pol_sigma_r2"/>
</dbReference>
<comment type="similarity">
    <text evidence="1">Belongs to the sigma-70 factor family.</text>
</comment>
<proteinExistence type="inferred from homology"/>
<dbReference type="PANTHER" id="PTHR30603:SF47">
    <property type="entry name" value="RNA POLYMERASE SIGMA FACTOR SIGD, CHLOROPLASTIC"/>
    <property type="match status" value="1"/>
</dbReference>
<evidence type="ECO:0000259" key="2">
    <source>
        <dbReference type="Pfam" id="PF04542"/>
    </source>
</evidence>
<gene>
    <name evidence="3" type="ORF">QTG54_011812</name>
</gene>
<dbReference type="Proteomes" id="UP001224775">
    <property type="component" value="Unassembled WGS sequence"/>
</dbReference>
<evidence type="ECO:0000256" key="1">
    <source>
        <dbReference type="ARBA" id="ARBA00007788"/>
    </source>
</evidence>
<dbReference type="PANTHER" id="PTHR30603">
    <property type="entry name" value="RNA POLYMERASE SIGMA FACTOR RPO"/>
    <property type="match status" value="1"/>
</dbReference>
<dbReference type="InterPro" id="IPR050239">
    <property type="entry name" value="Sigma-70_RNA_pol_init_factors"/>
</dbReference>
<dbReference type="EMBL" id="JATAAI010000025">
    <property type="protein sequence ID" value="KAK1737526.1"/>
    <property type="molecule type" value="Genomic_DNA"/>
</dbReference>
<dbReference type="GO" id="GO:0003700">
    <property type="term" value="F:DNA-binding transcription factor activity"/>
    <property type="evidence" value="ECO:0007669"/>
    <property type="project" value="InterPro"/>
</dbReference>
<dbReference type="Pfam" id="PF04542">
    <property type="entry name" value="Sigma70_r2"/>
    <property type="match status" value="1"/>
</dbReference>
<comment type="caution">
    <text evidence="3">The sequence shown here is derived from an EMBL/GenBank/DDBJ whole genome shotgun (WGS) entry which is preliminary data.</text>
</comment>
<dbReference type="GO" id="GO:0006352">
    <property type="term" value="P:DNA-templated transcription initiation"/>
    <property type="evidence" value="ECO:0007669"/>
    <property type="project" value="InterPro"/>
</dbReference>
<dbReference type="AlphaFoldDB" id="A0AAD8Y0U4"/>
<dbReference type="InterPro" id="IPR007627">
    <property type="entry name" value="RNA_pol_sigma70_r2"/>
</dbReference>
<dbReference type="Gene3D" id="1.10.601.10">
    <property type="entry name" value="RNA Polymerase Primary Sigma Factor"/>
    <property type="match status" value="1"/>
</dbReference>
<evidence type="ECO:0000313" key="4">
    <source>
        <dbReference type="Proteomes" id="UP001224775"/>
    </source>
</evidence>
<evidence type="ECO:0000313" key="3">
    <source>
        <dbReference type="EMBL" id="KAK1737526.1"/>
    </source>
</evidence>